<accession>A0ABW3U1L9</accession>
<dbReference type="SFLD" id="SFLDS00003">
    <property type="entry name" value="Haloacid_Dehalogenase"/>
    <property type="match status" value="1"/>
</dbReference>
<comment type="caution">
    <text evidence="1">The sequence shown here is derived from an EMBL/GenBank/DDBJ whole genome shotgun (WGS) entry which is preliminary data.</text>
</comment>
<dbReference type="InterPro" id="IPR041492">
    <property type="entry name" value="HAD_2"/>
</dbReference>
<dbReference type="NCBIfam" id="TIGR01509">
    <property type="entry name" value="HAD-SF-IA-v3"/>
    <property type="match status" value="1"/>
</dbReference>
<sequence>MMRAVLFDFDGTLANTLPICYCAFQNVFKRFDNREITPNEIVEMFGPSEVGIIRENLMSPHKEEAIKHFYETYAQFHKDLVAVNDEIIKLLTSLKEANIKLGIFTGKAKRSLHISLEQLHMEGLFDVMITGDDVSNPKPHPEGLLKALSLLDVDSSEAIFVGDSDADIIAGKQSNVFTIGVQWLPEYQAKAFFEQPDLIVRNVTEFMSYVKVGVK</sequence>
<evidence type="ECO:0000313" key="2">
    <source>
        <dbReference type="Proteomes" id="UP001597231"/>
    </source>
</evidence>
<keyword evidence="1" id="KW-0378">Hydrolase</keyword>
<dbReference type="Gene3D" id="1.10.150.240">
    <property type="entry name" value="Putative phosphatase, domain 2"/>
    <property type="match status" value="1"/>
</dbReference>
<protein>
    <submittedName>
        <fullName evidence="1">HAD family hydrolase</fullName>
    </submittedName>
</protein>
<dbReference type="InterPro" id="IPR006439">
    <property type="entry name" value="HAD-SF_hydro_IA"/>
</dbReference>
<dbReference type="PANTHER" id="PTHR43434">
    <property type="entry name" value="PHOSPHOGLYCOLATE PHOSPHATASE"/>
    <property type="match status" value="1"/>
</dbReference>
<dbReference type="InterPro" id="IPR023198">
    <property type="entry name" value="PGP-like_dom2"/>
</dbReference>
<gene>
    <name evidence="1" type="ORF">ACFQ38_10420</name>
</gene>
<dbReference type="Pfam" id="PF13419">
    <property type="entry name" value="HAD_2"/>
    <property type="match status" value="1"/>
</dbReference>
<dbReference type="Proteomes" id="UP001597231">
    <property type="component" value="Unassembled WGS sequence"/>
</dbReference>
<dbReference type="SFLD" id="SFLDG01135">
    <property type="entry name" value="C1.5.6:_HAD__Beta-PGM__Phospha"/>
    <property type="match status" value="1"/>
</dbReference>
<dbReference type="InterPro" id="IPR036412">
    <property type="entry name" value="HAD-like_sf"/>
</dbReference>
<dbReference type="NCBIfam" id="TIGR01549">
    <property type="entry name" value="HAD-SF-IA-v1"/>
    <property type="match status" value="1"/>
</dbReference>
<dbReference type="PRINTS" id="PR00413">
    <property type="entry name" value="HADHALOGNASE"/>
</dbReference>
<name>A0ABW3U1L9_9BACL</name>
<evidence type="ECO:0000313" key="1">
    <source>
        <dbReference type="EMBL" id="MFD1205512.1"/>
    </source>
</evidence>
<proteinExistence type="predicted"/>
<dbReference type="SFLD" id="SFLDG01129">
    <property type="entry name" value="C1.5:_HAD__Beta-PGM__Phosphata"/>
    <property type="match status" value="1"/>
</dbReference>
<keyword evidence="2" id="KW-1185">Reference proteome</keyword>
<organism evidence="1 2">
    <name type="scientific">Sporosarcina contaminans</name>
    <dbReference type="NCBI Taxonomy" id="633403"/>
    <lineage>
        <taxon>Bacteria</taxon>
        <taxon>Bacillati</taxon>
        <taxon>Bacillota</taxon>
        <taxon>Bacilli</taxon>
        <taxon>Bacillales</taxon>
        <taxon>Caryophanaceae</taxon>
        <taxon>Sporosarcina</taxon>
    </lineage>
</organism>
<dbReference type="InterPro" id="IPR023214">
    <property type="entry name" value="HAD_sf"/>
</dbReference>
<dbReference type="SUPFAM" id="SSF56784">
    <property type="entry name" value="HAD-like"/>
    <property type="match status" value="1"/>
</dbReference>
<dbReference type="GO" id="GO:0016787">
    <property type="term" value="F:hydrolase activity"/>
    <property type="evidence" value="ECO:0007669"/>
    <property type="project" value="UniProtKB-KW"/>
</dbReference>
<dbReference type="Gene3D" id="3.40.50.1000">
    <property type="entry name" value="HAD superfamily/HAD-like"/>
    <property type="match status" value="1"/>
</dbReference>
<dbReference type="InterPro" id="IPR050155">
    <property type="entry name" value="HAD-like_hydrolase_sf"/>
</dbReference>
<reference evidence="2" key="1">
    <citation type="journal article" date="2019" name="Int. J. Syst. Evol. Microbiol.">
        <title>The Global Catalogue of Microorganisms (GCM) 10K type strain sequencing project: providing services to taxonomists for standard genome sequencing and annotation.</title>
        <authorList>
            <consortium name="The Broad Institute Genomics Platform"/>
            <consortium name="The Broad Institute Genome Sequencing Center for Infectious Disease"/>
            <person name="Wu L."/>
            <person name="Ma J."/>
        </authorList>
    </citation>
    <scope>NUCLEOTIDE SEQUENCE [LARGE SCALE GENOMIC DNA]</scope>
    <source>
        <strain evidence="2">CCUG 53915</strain>
    </source>
</reference>
<dbReference type="PANTHER" id="PTHR43434:SF1">
    <property type="entry name" value="PHOSPHOGLYCOLATE PHOSPHATASE"/>
    <property type="match status" value="1"/>
</dbReference>
<dbReference type="EMBL" id="JBHTLT010000047">
    <property type="protein sequence ID" value="MFD1205512.1"/>
    <property type="molecule type" value="Genomic_DNA"/>
</dbReference>
<dbReference type="RefSeq" id="WP_336823841.1">
    <property type="nucleotide sequence ID" value="NZ_JBHTLT010000047.1"/>
</dbReference>